<evidence type="ECO:0000313" key="1">
    <source>
        <dbReference type="EMBL" id="KAK4022852.1"/>
    </source>
</evidence>
<name>A0ABR0ACJ8_9CRUS</name>
<dbReference type="Proteomes" id="UP001234178">
    <property type="component" value="Unassembled WGS sequence"/>
</dbReference>
<comment type="caution">
    <text evidence="1">The sequence shown here is derived from an EMBL/GenBank/DDBJ whole genome shotgun (WGS) entry which is preliminary data.</text>
</comment>
<evidence type="ECO:0000313" key="2">
    <source>
        <dbReference type="Proteomes" id="UP001234178"/>
    </source>
</evidence>
<sequence>MKRLGKEKEQSNREMKEFICGAMPDNFFSASRCRVFTYYDSYVQQLALFEKKEGDRLKEKSIHSFRRKPNVLHVGNLSTKPGVSVKSNLSDAKSSLLYLSILQDSQSYSILSS</sequence>
<reference evidence="1 2" key="1">
    <citation type="journal article" date="2023" name="Nucleic Acids Res.">
        <title>The hologenome of Daphnia magna reveals possible DNA methylation and microbiome-mediated evolution of the host genome.</title>
        <authorList>
            <person name="Chaturvedi A."/>
            <person name="Li X."/>
            <person name="Dhandapani V."/>
            <person name="Marshall H."/>
            <person name="Kissane S."/>
            <person name="Cuenca-Cambronero M."/>
            <person name="Asole G."/>
            <person name="Calvet F."/>
            <person name="Ruiz-Romero M."/>
            <person name="Marangio P."/>
            <person name="Guigo R."/>
            <person name="Rago D."/>
            <person name="Mirbahai L."/>
            <person name="Eastwood N."/>
            <person name="Colbourne J.K."/>
            <person name="Zhou J."/>
            <person name="Mallon E."/>
            <person name="Orsini L."/>
        </authorList>
    </citation>
    <scope>NUCLEOTIDE SEQUENCE [LARGE SCALE GENOMIC DNA]</scope>
    <source>
        <strain evidence="1">LRV0_1</strain>
    </source>
</reference>
<organism evidence="1 2">
    <name type="scientific">Daphnia magna</name>
    <dbReference type="NCBI Taxonomy" id="35525"/>
    <lineage>
        <taxon>Eukaryota</taxon>
        <taxon>Metazoa</taxon>
        <taxon>Ecdysozoa</taxon>
        <taxon>Arthropoda</taxon>
        <taxon>Crustacea</taxon>
        <taxon>Branchiopoda</taxon>
        <taxon>Diplostraca</taxon>
        <taxon>Cladocera</taxon>
        <taxon>Anomopoda</taxon>
        <taxon>Daphniidae</taxon>
        <taxon>Daphnia</taxon>
    </lineage>
</organism>
<proteinExistence type="predicted"/>
<keyword evidence="2" id="KW-1185">Reference proteome</keyword>
<protein>
    <submittedName>
        <fullName evidence="1">Uncharacterized protein</fullName>
    </submittedName>
</protein>
<accession>A0ABR0ACJ8</accession>
<gene>
    <name evidence="1" type="ORF">OUZ56_008296</name>
</gene>
<dbReference type="EMBL" id="JAOYFB010000037">
    <property type="protein sequence ID" value="KAK4022852.1"/>
    <property type="molecule type" value="Genomic_DNA"/>
</dbReference>